<evidence type="ECO:0000313" key="6">
    <source>
        <dbReference type="EMBL" id="OMH27661.1"/>
    </source>
</evidence>
<dbReference type="PROSITE" id="PS50931">
    <property type="entry name" value="HTH_LYSR"/>
    <property type="match status" value="1"/>
</dbReference>
<evidence type="ECO:0000259" key="5">
    <source>
        <dbReference type="PROSITE" id="PS50931"/>
    </source>
</evidence>
<dbReference type="InterPro" id="IPR036390">
    <property type="entry name" value="WH_DNA-bd_sf"/>
</dbReference>
<evidence type="ECO:0000313" key="7">
    <source>
        <dbReference type="Proteomes" id="UP000187085"/>
    </source>
</evidence>
<dbReference type="SUPFAM" id="SSF53850">
    <property type="entry name" value="Periplasmic binding protein-like II"/>
    <property type="match status" value="1"/>
</dbReference>
<dbReference type="AlphaFoldDB" id="A0A1R1LJE9"/>
<dbReference type="PANTHER" id="PTHR30126:SF39">
    <property type="entry name" value="HTH-TYPE TRANSCRIPTIONAL REGULATOR CYSL"/>
    <property type="match status" value="1"/>
</dbReference>
<dbReference type="OrthoDB" id="9808620at2"/>
<evidence type="ECO:0000256" key="4">
    <source>
        <dbReference type="ARBA" id="ARBA00023163"/>
    </source>
</evidence>
<dbReference type="Pfam" id="PF03466">
    <property type="entry name" value="LysR_substrate"/>
    <property type="match status" value="1"/>
</dbReference>
<comment type="caution">
    <text evidence="6">The sequence shown here is derived from an EMBL/GenBank/DDBJ whole genome shotgun (WGS) entry which is preliminary data.</text>
</comment>
<dbReference type="InterPro" id="IPR036388">
    <property type="entry name" value="WH-like_DNA-bd_sf"/>
</dbReference>
<dbReference type="InterPro" id="IPR000847">
    <property type="entry name" value="LysR_HTH_N"/>
</dbReference>
<organism evidence="6 7">
    <name type="scientific">Tersicoccus phoenicis</name>
    <dbReference type="NCBI Taxonomy" id="554083"/>
    <lineage>
        <taxon>Bacteria</taxon>
        <taxon>Bacillati</taxon>
        <taxon>Actinomycetota</taxon>
        <taxon>Actinomycetes</taxon>
        <taxon>Micrococcales</taxon>
        <taxon>Micrococcaceae</taxon>
        <taxon>Tersicoccus</taxon>
    </lineage>
</organism>
<dbReference type="Proteomes" id="UP000187085">
    <property type="component" value="Unassembled WGS sequence"/>
</dbReference>
<dbReference type="STRING" id="554083.BKD30_03180"/>
<evidence type="ECO:0000256" key="3">
    <source>
        <dbReference type="ARBA" id="ARBA00023125"/>
    </source>
</evidence>
<keyword evidence="7" id="KW-1185">Reference proteome</keyword>
<dbReference type="Gene3D" id="1.10.10.10">
    <property type="entry name" value="Winged helix-like DNA-binding domain superfamily/Winged helix DNA-binding domain"/>
    <property type="match status" value="1"/>
</dbReference>
<evidence type="ECO:0000256" key="1">
    <source>
        <dbReference type="ARBA" id="ARBA00009437"/>
    </source>
</evidence>
<dbReference type="EMBL" id="MRDE01000016">
    <property type="protein sequence ID" value="OMH27661.1"/>
    <property type="molecule type" value="Genomic_DNA"/>
</dbReference>
<evidence type="ECO:0000256" key="2">
    <source>
        <dbReference type="ARBA" id="ARBA00023015"/>
    </source>
</evidence>
<dbReference type="GO" id="GO:0003700">
    <property type="term" value="F:DNA-binding transcription factor activity"/>
    <property type="evidence" value="ECO:0007669"/>
    <property type="project" value="InterPro"/>
</dbReference>
<reference evidence="6 7" key="1">
    <citation type="submission" date="2016-12" db="EMBL/GenBank/DDBJ databases">
        <title>Draft genome of Tersicoccus phoenicis 1P05MA.</title>
        <authorList>
            <person name="Nakajima Y."/>
            <person name="Yoshizawa S."/>
            <person name="Nakamura K."/>
            <person name="Ogura Y."/>
            <person name="Hayashi T."/>
            <person name="Kogure K."/>
        </authorList>
    </citation>
    <scope>NUCLEOTIDE SEQUENCE [LARGE SCALE GENOMIC DNA]</scope>
    <source>
        <strain evidence="6 7">1p05MA</strain>
    </source>
</reference>
<dbReference type="PANTHER" id="PTHR30126">
    <property type="entry name" value="HTH-TYPE TRANSCRIPTIONAL REGULATOR"/>
    <property type="match status" value="1"/>
</dbReference>
<dbReference type="GO" id="GO:0000976">
    <property type="term" value="F:transcription cis-regulatory region binding"/>
    <property type="evidence" value="ECO:0007669"/>
    <property type="project" value="TreeGrafter"/>
</dbReference>
<dbReference type="Gene3D" id="3.40.190.10">
    <property type="entry name" value="Periplasmic binding protein-like II"/>
    <property type="match status" value="2"/>
</dbReference>
<comment type="similarity">
    <text evidence="1">Belongs to the LysR transcriptional regulatory family.</text>
</comment>
<dbReference type="RefSeq" id="WP_076701849.1">
    <property type="nucleotide sequence ID" value="NZ_MRDE01000016.1"/>
</dbReference>
<dbReference type="InterPro" id="IPR005119">
    <property type="entry name" value="LysR_subst-bd"/>
</dbReference>
<dbReference type="Pfam" id="PF00126">
    <property type="entry name" value="HTH_1"/>
    <property type="match status" value="1"/>
</dbReference>
<keyword evidence="4" id="KW-0804">Transcription</keyword>
<dbReference type="SUPFAM" id="SSF46785">
    <property type="entry name" value="Winged helix' DNA-binding domain"/>
    <property type="match status" value="1"/>
</dbReference>
<gene>
    <name evidence="6" type="ORF">BKD30_03180</name>
</gene>
<accession>A0A1R1LJE9</accession>
<sequence>MTSLSRVPTLDHLQALTTTAAYGSMGEAARRLGISQQAVSARVGAAEKVMGVAVFERSSTGVRPTGDGQLVLSWAQEVMQAAGALADGVVGVRSAQHRITVAASSTISEMLLPTWAVRLRSQHPDVALQVLPGNSQAAIAAVTQGRAQLGYVEGPSVPRTVRSHVVAHDELVVAVSPDHPWARRRNGISREELASTPLILREIGSGTRGHLDDVLTDHVAPVQTLDSNAAVRDTVRATGGATVLSVLAVAQDMDLGRLVRVPVVGLTMPRTLRAIWHPSQRPSGAVADLLRLSVPPAPPS</sequence>
<keyword evidence="3" id="KW-0238">DNA-binding</keyword>
<keyword evidence="2" id="KW-0805">Transcription regulation</keyword>
<feature type="domain" description="HTH lysR-type" evidence="5">
    <location>
        <begin position="8"/>
        <end position="65"/>
    </location>
</feature>
<name>A0A1R1LJE9_9MICC</name>
<proteinExistence type="inferred from homology"/>
<protein>
    <recommendedName>
        <fullName evidence="5">HTH lysR-type domain-containing protein</fullName>
    </recommendedName>
</protein>